<comment type="pathway">
    <text evidence="2 11">Pyrimidine metabolism; CTP biosynthesis via de novo pathway; UDP from UMP (UMPK route): step 1/1.</text>
</comment>
<dbReference type="HAMAP" id="MF_01220_A">
    <property type="entry name" value="PyrH_A"/>
    <property type="match status" value="1"/>
</dbReference>
<dbReference type="PANTHER" id="PTHR42833">
    <property type="entry name" value="URIDYLATE KINASE"/>
    <property type="match status" value="1"/>
</dbReference>
<sequence length="254" mass="27853">MGIKKCIKVLHKTLIYYICKTYIIFGDEMRVVITVGGSIIIRDHDYKKFQDYASVLKSMAAEHQIMVVVGGGRTARDYIGIARDLGASEALCDDIGIEVTRLNARLLITALGDSAYPRVPHNFAEALEFSTNGKIVVMGGTEPAHSTDAVGSILAEFVGADLLLNATSVDGLYDKDPNKHPDAKMFPEITPNEMMGMLADKEMKAGTYEFLDKTAIQIIGRSRIKTVIFNGENPENLKKAINSNIGTLIKHDTE</sequence>
<dbReference type="GO" id="GO:0044210">
    <property type="term" value="P:'de novo' CTP biosynthetic process"/>
    <property type="evidence" value="ECO:0007669"/>
    <property type="project" value="UniProtKB-UniRule"/>
</dbReference>
<dbReference type="Pfam" id="PF00696">
    <property type="entry name" value="AA_kinase"/>
    <property type="match status" value="1"/>
</dbReference>
<feature type="binding site" evidence="11">
    <location>
        <position position="167"/>
    </location>
    <ligand>
        <name>ATP</name>
        <dbReference type="ChEBI" id="CHEBI:30616"/>
    </ligand>
</feature>
<dbReference type="PATRIC" id="fig|1204725.3.peg.1064"/>
<dbReference type="EC" id="2.7.4.22" evidence="11"/>
<dbReference type="InterPro" id="IPR011817">
    <property type="entry name" value="Uridylate_kinase"/>
</dbReference>
<evidence type="ECO:0000256" key="5">
    <source>
        <dbReference type="ARBA" id="ARBA00022679"/>
    </source>
</evidence>
<keyword evidence="6 11" id="KW-0547">Nucleotide-binding</keyword>
<evidence type="ECO:0000313" key="13">
    <source>
        <dbReference type="EMBL" id="EKF86345.1"/>
    </source>
</evidence>
<feature type="binding site" evidence="11">
    <location>
        <position position="176"/>
    </location>
    <ligand>
        <name>ATP</name>
        <dbReference type="ChEBI" id="CHEBI:30616"/>
    </ligand>
</feature>
<proteinExistence type="inferred from homology"/>
<dbReference type="GO" id="GO:0006225">
    <property type="term" value="P:UDP biosynthetic process"/>
    <property type="evidence" value="ECO:0007669"/>
    <property type="project" value="TreeGrafter"/>
</dbReference>
<evidence type="ECO:0000256" key="2">
    <source>
        <dbReference type="ARBA" id="ARBA00004791"/>
    </source>
</evidence>
<evidence type="ECO:0000256" key="3">
    <source>
        <dbReference type="ARBA" id="ARBA00007614"/>
    </source>
</evidence>
<comment type="function">
    <text evidence="11">Catalyzes the reversible phosphorylation of UMP to UDP.</text>
</comment>
<keyword evidence="7 11" id="KW-0418">Kinase</keyword>
<dbReference type="GO" id="GO:0033862">
    <property type="term" value="F:UMP kinase activity"/>
    <property type="evidence" value="ECO:0007669"/>
    <property type="project" value="UniProtKB-EC"/>
</dbReference>
<dbReference type="GO" id="GO:0005524">
    <property type="term" value="F:ATP binding"/>
    <property type="evidence" value="ECO:0007669"/>
    <property type="project" value="UniProtKB-KW"/>
</dbReference>
<feature type="binding site" evidence="11">
    <location>
        <position position="76"/>
    </location>
    <ligand>
        <name>ATP</name>
        <dbReference type="ChEBI" id="CHEBI:30616"/>
    </ligand>
</feature>
<dbReference type="Proteomes" id="UP000007360">
    <property type="component" value="Unassembled WGS sequence"/>
</dbReference>
<feature type="binding site" evidence="11">
    <location>
        <position position="71"/>
    </location>
    <ligand>
        <name>UMP</name>
        <dbReference type="ChEBI" id="CHEBI:57865"/>
    </ligand>
</feature>
<evidence type="ECO:0000313" key="14">
    <source>
        <dbReference type="Proteomes" id="UP000007360"/>
    </source>
</evidence>
<evidence type="ECO:0000256" key="6">
    <source>
        <dbReference type="ARBA" id="ARBA00022741"/>
    </source>
</evidence>
<feature type="binding site" evidence="11">
    <location>
        <begin position="37"/>
        <end position="38"/>
    </location>
    <ligand>
        <name>ATP</name>
        <dbReference type="ChEBI" id="CHEBI:30616"/>
    </ligand>
</feature>
<feature type="binding site" evidence="11">
    <location>
        <position position="173"/>
    </location>
    <ligand>
        <name>ATP</name>
        <dbReference type="ChEBI" id="CHEBI:30616"/>
    </ligand>
</feature>
<comment type="catalytic activity">
    <reaction evidence="10 11">
        <text>UMP + ATP = UDP + ADP</text>
        <dbReference type="Rhea" id="RHEA:24400"/>
        <dbReference type="ChEBI" id="CHEBI:30616"/>
        <dbReference type="ChEBI" id="CHEBI:57865"/>
        <dbReference type="ChEBI" id="CHEBI:58223"/>
        <dbReference type="ChEBI" id="CHEBI:456216"/>
        <dbReference type="EC" id="2.7.4.22"/>
    </reaction>
</comment>
<comment type="activity regulation">
    <text evidence="11">Inhibited by UTP.</text>
</comment>
<dbReference type="InterPro" id="IPR036393">
    <property type="entry name" value="AceGlu_kinase-like_sf"/>
</dbReference>
<dbReference type="CDD" id="cd04253">
    <property type="entry name" value="AAK_UMPK-PyrH-Pf"/>
    <property type="match status" value="1"/>
</dbReference>
<dbReference type="SUPFAM" id="SSF53633">
    <property type="entry name" value="Carbamate kinase-like"/>
    <property type="match status" value="1"/>
</dbReference>
<dbReference type="GO" id="GO:0005737">
    <property type="term" value="C:cytoplasm"/>
    <property type="evidence" value="ECO:0007669"/>
    <property type="project" value="UniProtKB-SubCell"/>
</dbReference>
<comment type="caution">
    <text evidence="11">Lacks conserved residue(s) required for the propagation of feature annotation.</text>
</comment>
<dbReference type="Gene3D" id="3.40.1160.10">
    <property type="entry name" value="Acetylglutamate kinase-like"/>
    <property type="match status" value="1"/>
</dbReference>
<keyword evidence="9 11" id="KW-0665">Pyrimidine biosynthesis</keyword>
<evidence type="ECO:0000256" key="8">
    <source>
        <dbReference type="ARBA" id="ARBA00022840"/>
    </source>
</evidence>
<dbReference type="PANTHER" id="PTHR42833:SF4">
    <property type="entry name" value="URIDYLATE KINASE PUMPKIN, CHLOROPLASTIC"/>
    <property type="match status" value="1"/>
</dbReference>
<keyword evidence="5 11" id="KW-0808">Transferase</keyword>
<evidence type="ECO:0000256" key="4">
    <source>
        <dbReference type="ARBA" id="ARBA00022490"/>
    </source>
</evidence>
<evidence type="ECO:0000256" key="7">
    <source>
        <dbReference type="ARBA" id="ARBA00022777"/>
    </source>
</evidence>
<keyword evidence="4 11" id="KW-0963">Cytoplasm</keyword>
<evidence type="ECO:0000256" key="10">
    <source>
        <dbReference type="ARBA" id="ARBA00047767"/>
    </source>
</evidence>
<dbReference type="EMBL" id="AMPO01000003">
    <property type="protein sequence ID" value="EKF86345.1"/>
    <property type="molecule type" value="Genomic_DNA"/>
</dbReference>
<organism evidence="13 14">
    <name type="scientific">Methanobacterium formicicum (strain DSM 3637 / PP1)</name>
    <dbReference type="NCBI Taxonomy" id="1204725"/>
    <lineage>
        <taxon>Archaea</taxon>
        <taxon>Methanobacteriati</taxon>
        <taxon>Methanobacteriota</taxon>
        <taxon>Methanomada group</taxon>
        <taxon>Methanobacteria</taxon>
        <taxon>Methanobacteriales</taxon>
        <taxon>Methanobacteriaceae</taxon>
        <taxon>Methanobacterium</taxon>
    </lineage>
</organism>
<evidence type="ECO:0000256" key="9">
    <source>
        <dbReference type="ARBA" id="ARBA00022975"/>
    </source>
</evidence>
<dbReference type="NCBIfam" id="TIGR02076">
    <property type="entry name" value="pyrH_arch"/>
    <property type="match status" value="1"/>
</dbReference>
<comment type="similarity">
    <text evidence="3 11">Belongs to the UMP kinase family.</text>
</comment>
<gene>
    <name evidence="11" type="primary">pyrH</name>
    <name evidence="13" type="ORF">A994_05295</name>
</gene>
<feature type="binding site" evidence="11">
    <location>
        <position position="93"/>
    </location>
    <ligand>
        <name>UMP</name>
        <dbReference type="ChEBI" id="CHEBI:57865"/>
    </ligand>
</feature>
<dbReference type="InterPro" id="IPR001048">
    <property type="entry name" value="Asp/Glu/Uridylate_kinase"/>
</dbReference>
<dbReference type="AlphaFoldDB" id="K2RUD8"/>
<comment type="caution">
    <text evidence="13">The sequence shown here is derived from an EMBL/GenBank/DDBJ whole genome shotgun (WGS) entry which is preliminary data.</text>
</comment>
<comment type="subcellular location">
    <subcellularLocation>
        <location evidence="1 11">Cytoplasm</location>
    </subcellularLocation>
</comment>
<evidence type="ECO:0000259" key="12">
    <source>
        <dbReference type="Pfam" id="PF00696"/>
    </source>
</evidence>
<dbReference type="InterPro" id="IPR011818">
    <property type="entry name" value="Uridylate_kinase_arch/spir"/>
</dbReference>
<comment type="subunit">
    <text evidence="11">Homohexamer.</text>
</comment>
<feature type="domain" description="Aspartate/glutamate/uridylate kinase" evidence="12">
    <location>
        <begin position="29"/>
        <end position="230"/>
    </location>
</feature>
<evidence type="ECO:0000256" key="1">
    <source>
        <dbReference type="ARBA" id="ARBA00004496"/>
    </source>
</evidence>
<reference evidence="13 14" key="1">
    <citation type="journal article" date="2012" name="J. Bacteriol.">
        <title>Draft genome sequence of Methanobacterium formicicum DSM 3637, an archaebacterium isolated from the methane producer amoeba Pelomyxa palustris.</title>
        <authorList>
            <person name="Gutierrez G."/>
        </authorList>
    </citation>
    <scope>NUCLEOTIDE SEQUENCE [LARGE SCALE GENOMIC DNA]</scope>
    <source>
        <strain evidence="14">DSM 3637 / PP1</strain>
    </source>
</reference>
<evidence type="ECO:0000256" key="11">
    <source>
        <dbReference type="HAMAP-Rule" id="MF_01220"/>
    </source>
</evidence>
<protein>
    <recommendedName>
        <fullName evidence="11">Uridylate kinase</fullName>
        <shortName evidence="11">UK</shortName>
        <ecNumber evidence="11">2.7.4.22</ecNumber>
    </recommendedName>
    <alternativeName>
        <fullName evidence="11">Uridine monophosphate kinase</fullName>
        <shortName evidence="11">UMP kinase</shortName>
        <shortName evidence="11">UMPK</shortName>
    </alternativeName>
</protein>
<feature type="binding site" evidence="11">
    <location>
        <begin position="141"/>
        <end position="147"/>
    </location>
    <ligand>
        <name>UMP</name>
        <dbReference type="ChEBI" id="CHEBI:57865"/>
    </ligand>
</feature>
<accession>K2RUD8</accession>
<dbReference type="PIRSF" id="PIRSF005650">
    <property type="entry name" value="Uridylate_kin"/>
    <property type="match status" value="1"/>
</dbReference>
<keyword evidence="14" id="KW-1185">Reference proteome</keyword>
<keyword evidence="8 11" id="KW-0067">ATP-binding</keyword>
<dbReference type="UniPathway" id="UPA00159">
    <property type="reaction ID" value="UER00275"/>
</dbReference>
<name>K2RUD8_METFP</name>
<feature type="binding site" evidence="11">
    <location>
        <position position="72"/>
    </location>
    <ligand>
        <name>ATP</name>
        <dbReference type="ChEBI" id="CHEBI:30616"/>
    </ligand>
</feature>